<sequence length="221" mass="23666">MGLFDVVTFPFRVAVAFGEASIGVAKLVDPQGPTRFANQVSDLTAEDRPLGKALAPGGIVDRVLEEDGVLARLTAPGGALDRMIEPGGPVDRIMAPNGPVDRLLAQEGAIDRMLEEGGIIDRLLAKEGLIEQLVAEDGILDKLSDVMETIAKIGPVIESMDRPIKAIDESAQVLSVAVEPLKDLAMKMPGIRRRPTPTVRTVSSEREDIVIQVDDAEIVEE</sequence>
<reference evidence="1 2" key="1">
    <citation type="submission" date="2019-05" db="EMBL/GenBank/DDBJ databases">
        <authorList>
            <person name="Lee S.D."/>
        </authorList>
    </citation>
    <scope>NUCLEOTIDE SEQUENCE [LARGE SCALE GENOMIC DNA]</scope>
    <source>
        <strain evidence="1 2">YC2-7</strain>
    </source>
</reference>
<keyword evidence="2" id="KW-1185">Reference proteome</keyword>
<protein>
    <submittedName>
        <fullName evidence="1">Uncharacterized protein</fullName>
    </submittedName>
</protein>
<name>A0A848KQK4_9NOCA</name>
<reference evidence="1 2" key="2">
    <citation type="submission" date="2020-06" db="EMBL/GenBank/DDBJ databases">
        <title>Antribacter stalactiti gen. nov., sp. nov., a new member of the family Nacardiaceae isolated from a cave.</title>
        <authorList>
            <person name="Kim I.S."/>
        </authorList>
    </citation>
    <scope>NUCLEOTIDE SEQUENCE [LARGE SCALE GENOMIC DNA]</scope>
    <source>
        <strain evidence="1 2">YC2-7</strain>
    </source>
</reference>
<accession>A0A848KQK4</accession>
<evidence type="ECO:0000313" key="2">
    <source>
        <dbReference type="Proteomes" id="UP000535543"/>
    </source>
</evidence>
<comment type="caution">
    <text evidence="1">The sequence shown here is derived from an EMBL/GenBank/DDBJ whole genome shotgun (WGS) entry which is preliminary data.</text>
</comment>
<dbReference type="RefSeq" id="WP_169591284.1">
    <property type="nucleotide sequence ID" value="NZ_VCQU01000009.1"/>
</dbReference>
<proteinExistence type="predicted"/>
<dbReference type="EMBL" id="VCQU01000009">
    <property type="protein sequence ID" value="NMN97897.1"/>
    <property type="molecule type" value="Genomic_DNA"/>
</dbReference>
<gene>
    <name evidence="1" type="ORF">FGL95_22925</name>
</gene>
<dbReference type="Proteomes" id="UP000535543">
    <property type="component" value="Unassembled WGS sequence"/>
</dbReference>
<dbReference type="AlphaFoldDB" id="A0A848KQK4"/>
<organism evidence="1 2">
    <name type="scientific">Antrihabitans stalactiti</name>
    <dbReference type="NCBI Taxonomy" id="2584121"/>
    <lineage>
        <taxon>Bacteria</taxon>
        <taxon>Bacillati</taxon>
        <taxon>Actinomycetota</taxon>
        <taxon>Actinomycetes</taxon>
        <taxon>Mycobacteriales</taxon>
        <taxon>Nocardiaceae</taxon>
        <taxon>Antrihabitans</taxon>
    </lineage>
</organism>
<evidence type="ECO:0000313" key="1">
    <source>
        <dbReference type="EMBL" id="NMN97897.1"/>
    </source>
</evidence>